<evidence type="ECO:0000313" key="2">
    <source>
        <dbReference type="EMBL" id="GIZ01427.1"/>
    </source>
</evidence>
<evidence type="ECO:0008006" key="4">
    <source>
        <dbReference type="Google" id="ProtNLM"/>
    </source>
</evidence>
<dbReference type="Proteomes" id="UP001054945">
    <property type="component" value="Unassembled WGS sequence"/>
</dbReference>
<evidence type="ECO:0000256" key="1">
    <source>
        <dbReference type="SAM" id="MobiDB-lite"/>
    </source>
</evidence>
<gene>
    <name evidence="2" type="ORF">CEXT_454751</name>
</gene>
<dbReference type="EMBL" id="BPLR01001299">
    <property type="protein sequence ID" value="GIZ01427.1"/>
    <property type="molecule type" value="Genomic_DNA"/>
</dbReference>
<name>A0AAV4Y231_CAEEX</name>
<sequence>MGLLHTGKNSDANVSHLILVGATTGPEKREGEETDEPIQYLTSPIRTDKRSESFIHPLWNFFRKLKA</sequence>
<accession>A0AAV4Y231</accession>
<feature type="region of interest" description="Disordered" evidence="1">
    <location>
        <begin position="23"/>
        <end position="43"/>
    </location>
</feature>
<organism evidence="2 3">
    <name type="scientific">Caerostris extrusa</name>
    <name type="common">Bark spider</name>
    <name type="synonym">Caerostris bankana</name>
    <dbReference type="NCBI Taxonomy" id="172846"/>
    <lineage>
        <taxon>Eukaryota</taxon>
        <taxon>Metazoa</taxon>
        <taxon>Ecdysozoa</taxon>
        <taxon>Arthropoda</taxon>
        <taxon>Chelicerata</taxon>
        <taxon>Arachnida</taxon>
        <taxon>Araneae</taxon>
        <taxon>Araneomorphae</taxon>
        <taxon>Entelegynae</taxon>
        <taxon>Araneoidea</taxon>
        <taxon>Araneidae</taxon>
        <taxon>Caerostris</taxon>
    </lineage>
</organism>
<comment type="caution">
    <text evidence="2">The sequence shown here is derived from an EMBL/GenBank/DDBJ whole genome shotgun (WGS) entry which is preliminary data.</text>
</comment>
<protein>
    <recommendedName>
        <fullName evidence="4">Ycf15</fullName>
    </recommendedName>
</protein>
<evidence type="ECO:0000313" key="3">
    <source>
        <dbReference type="Proteomes" id="UP001054945"/>
    </source>
</evidence>
<proteinExistence type="predicted"/>
<keyword evidence="3" id="KW-1185">Reference proteome</keyword>
<reference evidence="2 3" key="1">
    <citation type="submission" date="2021-06" db="EMBL/GenBank/DDBJ databases">
        <title>Caerostris extrusa draft genome.</title>
        <authorList>
            <person name="Kono N."/>
            <person name="Arakawa K."/>
        </authorList>
    </citation>
    <scope>NUCLEOTIDE SEQUENCE [LARGE SCALE GENOMIC DNA]</scope>
</reference>
<dbReference type="AlphaFoldDB" id="A0AAV4Y231"/>